<protein>
    <submittedName>
        <fullName evidence="1">Uncharacterized protein</fullName>
    </submittedName>
</protein>
<organism evidence="1 2">
    <name type="scientific">Dreissena polymorpha</name>
    <name type="common">Zebra mussel</name>
    <name type="synonym">Mytilus polymorpha</name>
    <dbReference type="NCBI Taxonomy" id="45954"/>
    <lineage>
        <taxon>Eukaryota</taxon>
        <taxon>Metazoa</taxon>
        <taxon>Spiralia</taxon>
        <taxon>Lophotrochozoa</taxon>
        <taxon>Mollusca</taxon>
        <taxon>Bivalvia</taxon>
        <taxon>Autobranchia</taxon>
        <taxon>Heteroconchia</taxon>
        <taxon>Euheterodonta</taxon>
        <taxon>Imparidentia</taxon>
        <taxon>Neoheterodontei</taxon>
        <taxon>Myida</taxon>
        <taxon>Dreissenoidea</taxon>
        <taxon>Dreissenidae</taxon>
        <taxon>Dreissena</taxon>
    </lineage>
</organism>
<dbReference type="Proteomes" id="UP000828390">
    <property type="component" value="Unassembled WGS sequence"/>
</dbReference>
<reference evidence="1" key="2">
    <citation type="submission" date="2020-11" db="EMBL/GenBank/DDBJ databases">
        <authorList>
            <person name="McCartney M.A."/>
            <person name="Auch B."/>
            <person name="Kono T."/>
            <person name="Mallez S."/>
            <person name="Becker A."/>
            <person name="Gohl D.M."/>
            <person name="Silverstein K.A.T."/>
            <person name="Koren S."/>
            <person name="Bechman K.B."/>
            <person name="Herman A."/>
            <person name="Abrahante J.E."/>
            <person name="Garbe J."/>
        </authorList>
    </citation>
    <scope>NUCLEOTIDE SEQUENCE</scope>
    <source>
        <strain evidence="1">Duluth1</strain>
        <tissue evidence="1">Whole animal</tissue>
    </source>
</reference>
<dbReference type="EMBL" id="JAIWYP010000008">
    <property type="protein sequence ID" value="KAH3780177.1"/>
    <property type="molecule type" value="Genomic_DNA"/>
</dbReference>
<keyword evidence="2" id="KW-1185">Reference proteome</keyword>
<reference evidence="1" key="1">
    <citation type="journal article" date="2019" name="bioRxiv">
        <title>The Genome of the Zebra Mussel, Dreissena polymorpha: A Resource for Invasive Species Research.</title>
        <authorList>
            <person name="McCartney M.A."/>
            <person name="Auch B."/>
            <person name="Kono T."/>
            <person name="Mallez S."/>
            <person name="Zhang Y."/>
            <person name="Obille A."/>
            <person name="Becker A."/>
            <person name="Abrahante J.E."/>
            <person name="Garbe J."/>
            <person name="Badalamenti J.P."/>
            <person name="Herman A."/>
            <person name="Mangelson H."/>
            <person name="Liachko I."/>
            <person name="Sullivan S."/>
            <person name="Sone E.D."/>
            <person name="Koren S."/>
            <person name="Silverstein K.A.T."/>
            <person name="Beckman K.B."/>
            <person name="Gohl D.M."/>
        </authorList>
    </citation>
    <scope>NUCLEOTIDE SEQUENCE</scope>
    <source>
        <strain evidence="1">Duluth1</strain>
        <tissue evidence="1">Whole animal</tissue>
    </source>
</reference>
<proteinExistence type="predicted"/>
<accession>A0A9D4EH26</accession>
<name>A0A9D4EH26_DREPO</name>
<comment type="caution">
    <text evidence="1">The sequence shown here is derived from an EMBL/GenBank/DDBJ whole genome shotgun (WGS) entry which is preliminary data.</text>
</comment>
<evidence type="ECO:0000313" key="1">
    <source>
        <dbReference type="EMBL" id="KAH3780177.1"/>
    </source>
</evidence>
<evidence type="ECO:0000313" key="2">
    <source>
        <dbReference type="Proteomes" id="UP000828390"/>
    </source>
</evidence>
<sequence length="52" mass="5843">MTSMSAGSRMRKLGEENWQVFTQWGTGVSFLYTVDCVRLFFLALRAPSTPAP</sequence>
<dbReference type="AlphaFoldDB" id="A0A9D4EH26"/>
<gene>
    <name evidence="1" type="ORF">DPMN_157987</name>
</gene>